<feature type="compositionally biased region" description="Basic residues" evidence="1">
    <location>
        <begin position="27"/>
        <end position="39"/>
    </location>
</feature>
<feature type="compositionally biased region" description="Polar residues" evidence="1">
    <location>
        <begin position="1"/>
        <end position="13"/>
    </location>
</feature>
<protein>
    <submittedName>
        <fullName evidence="2">Uncharacterized protein</fullName>
    </submittedName>
</protein>
<organism evidence="2 3">
    <name type="scientific">Thalictrum thalictroides</name>
    <name type="common">Rue-anemone</name>
    <name type="synonym">Anemone thalictroides</name>
    <dbReference type="NCBI Taxonomy" id="46969"/>
    <lineage>
        <taxon>Eukaryota</taxon>
        <taxon>Viridiplantae</taxon>
        <taxon>Streptophyta</taxon>
        <taxon>Embryophyta</taxon>
        <taxon>Tracheophyta</taxon>
        <taxon>Spermatophyta</taxon>
        <taxon>Magnoliopsida</taxon>
        <taxon>Ranunculales</taxon>
        <taxon>Ranunculaceae</taxon>
        <taxon>Thalictroideae</taxon>
        <taxon>Thalictrum</taxon>
    </lineage>
</organism>
<dbReference type="EMBL" id="JABWDY010028718">
    <property type="protein sequence ID" value="KAF5186899.1"/>
    <property type="molecule type" value="Genomic_DNA"/>
</dbReference>
<reference evidence="2 3" key="1">
    <citation type="submission" date="2020-06" db="EMBL/GenBank/DDBJ databases">
        <title>Transcriptomic and genomic resources for Thalictrum thalictroides and T. hernandezii: Facilitating candidate gene discovery in an emerging model plant lineage.</title>
        <authorList>
            <person name="Arias T."/>
            <person name="Riano-Pachon D.M."/>
            <person name="Di Stilio V.S."/>
        </authorList>
    </citation>
    <scope>NUCLEOTIDE SEQUENCE [LARGE SCALE GENOMIC DNA]</scope>
    <source>
        <strain evidence="3">cv. WT478/WT964</strain>
        <tissue evidence="2">Leaves</tissue>
    </source>
</reference>
<dbReference type="AlphaFoldDB" id="A0A7J6VP60"/>
<evidence type="ECO:0000256" key="1">
    <source>
        <dbReference type="SAM" id="MobiDB-lite"/>
    </source>
</evidence>
<sequence>MQESKSQMKNLTRIQRGHDHIDEQKKMRNSKKSQTKKGSPKMSCPQKKRTKMSSPKKSRMS</sequence>
<feature type="compositionally biased region" description="Basic and acidic residues" evidence="1">
    <location>
        <begin position="16"/>
        <end position="26"/>
    </location>
</feature>
<feature type="compositionally biased region" description="Basic residues" evidence="1">
    <location>
        <begin position="46"/>
        <end position="61"/>
    </location>
</feature>
<evidence type="ECO:0000313" key="2">
    <source>
        <dbReference type="EMBL" id="KAF5186899.1"/>
    </source>
</evidence>
<name>A0A7J6VP60_THATH</name>
<comment type="caution">
    <text evidence="2">The sequence shown here is derived from an EMBL/GenBank/DDBJ whole genome shotgun (WGS) entry which is preliminary data.</text>
</comment>
<keyword evidence="3" id="KW-1185">Reference proteome</keyword>
<accession>A0A7J6VP60</accession>
<dbReference type="Proteomes" id="UP000554482">
    <property type="component" value="Unassembled WGS sequence"/>
</dbReference>
<evidence type="ECO:0000313" key="3">
    <source>
        <dbReference type="Proteomes" id="UP000554482"/>
    </source>
</evidence>
<gene>
    <name evidence="2" type="ORF">FRX31_023514</name>
</gene>
<proteinExistence type="predicted"/>
<feature type="region of interest" description="Disordered" evidence="1">
    <location>
        <begin position="1"/>
        <end position="61"/>
    </location>
</feature>